<dbReference type="GO" id="GO:0072344">
    <property type="term" value="P:rescue of stalled ribosome"/>
    <property type="evidence" value="ECO:0007669"/>
    <property type="project" value="TreeGrafter"/>
</dbReference>
<comment type="subcellular location">
    <subcellularLocation>
        <location evidence="1">Cytoplasm</location>
    </subcellularLocation>
</comment>
<name>A0A7S0ZBG3_9RHOD</name>
<evidence type="ECO:0000256" key="4">
    <source>
        <dbReference type="ARBA" id="ARBA00023054"/>
    </source>
</evidence>
<feature type="compositionally biased region" description="Basic and acidic residues" evidence="5">
    <location>
        <begin position="465"/>
        <end position="477"/>
    </location>
</feature>
<dbReference type="InterPro" id="IPR008532">
    <property type="entry name" value="NFACT_RNA-bd"/>
</dbReference>
<dbReference type="Pfam" id="PF05833">
    <property type="entry name" value="NFACT_N"/>
    <property type="match status" value="1"/>
</dbReference>
<sequence length="1101" mass="123040">MGKSRMGVLDVRVQAHSLNAQLSGALVANVYDVNARTYLLKLAVPPRFINAESTQNHGASDTKENEVQSKVVDDQSSWKKILLLIESGARVHTTNFNRDKSTIPSGFSIKLRKHIRTKRLESIKQVGSDRVLDLTFCSAGQPVAHLILEFYAAGNVILTDENYQILSLLRSYQTESANVAVKETYPIASARPTPTLTRDDILRVINTDKPNALAKKILSAEFQFGPQLVEHVLYSAGFSNKTMIKELQENSEQTSDLLVKALEPVEALLRGERVESLPMKGFIFYSDIASTIKLQGHDSEAETVSRIYEDFSPFLFAQYVQQARNCLEFESFDDSMDEFFSRLESQKEEQVRSKKESAVMKKVEKLKADLNQRVSEFQEQQTQNESKARLIEANVDDVEAVIYLMRQAIASGLHWNEIERTIKQLQKSGNATVQIIHSLALERNQITLMLNEPEGLSEDEDLETEPAKLHSDKPHREDEDDDEDAEDWRESGDSAKDEKPTVLVDISLDLSAYANATKYYGSRKLAESKEDKALKASEKALKVAEAKAREELFKVNASVGSVREIRKTYWFEKFYWFISSENFLVIAGRDAQQNELVVRRYLAADDVYVHADIHGASSVIVKNRKIGGKFSLIPPLTLSQAGTFAMCRSSAWTAKIVTSAWWVYAHQVSKSAPTGEYLTTGSFIIRGRKNYLPPMQLVMGFGLLFRIDPSCAVNHLNERPIRGSQTDEIVPNERTLKQASSSAEHNGRNAKKEKDEGDHESNTFETVLNTESEVILNSSSALDAYSASLSERLDDTGLPEDPKKMTHETKADEEDTIIAAPLGRKYLTAKQRREMKKGGAIFDEQDGIDENGKDKDGAEVPEEIGSPLVSAAATSTGPVSIPRGKKAKLKKMKKKYAEQDEIERELALKLLGAAKMKEEIVESEENNAQMSVDAENDEKESENEAKLKSEPRAPRRDQKREARAVQQLMKEEGIVELSDAEAEALSSLDLFTAVPISEDVIQFGIPVCAPYSALTNYRYKVKLLPGTLKRGKAWKQAQNVFQVSSDKGAAATSELEKEMIKSIRENDALLTIMGDVRVQAPGIQAAQQKSKSKAKQKAYLR</sequence>
<feature type="region of interest" description="Disordered" evidence="5">
    <location>
        <begin position="920"/>
        <end position="963"/>
    </location>
</feature>
<feature type="region of interest" description="Disordered" evidence="5">
    <location>
        <begin position="792"/>
        <end position="811"/>
    </location>
</feature>
<dbReference type="GO" id="GO:1990112">
    <property type="term" value="C:RQC complex"/>
    <property type="evidence" value="ECO:0007669"/>
    <property type="project" value="TreeGrafter"/>
</dbReference>
<dbReference type="Gene3D" id="2.30.310.10">
    <property type="entry name" value="ibrinogen binding protein from staphylococcus aureus domain"/>
    <property type="match status" value="1"/>
</dbReference>
<evidence type="ECO:0000256" key="1">
    <source>
        <dbReference type="ARBA" id="ARBA00004496"/>
    </source>
</evidence>
<accession>A0A7S0ZBG3</accession>
<evidence type="ECO:0000256" key="2">
    <source>
        <dbReference type="ARBA" id="ARBA00008318"/>
    </source>
</evidence>
<feature type="compositionally biased region" description="Basic and acidic residues" evidence="5">
    <location>
        <begin position="942"/>
        <end position="963"/>
    </location>
</feature>
<dbReference type="InterPro" id="IPR051608">
    <property type="entry name" value="RQC_Subunit_NEMF"/>
</dbReference>
<evidence type="ECO:0008006" key="9">
    <source>
        <dbReference type="Google" id="ProtNLM"/>
    </source>
</evidence>
<dbReference type="GO" id="GO:1990116">
    <property type="term" value="P:ribosome-associated ubiquitin-dependent protein catabolic process"/>
    <property type="evidence" value="ECO:0007669"/>
    <property type="project" value="TreeGrafter"/>
</dbReference>
<feature type="domain" description="NFACT RNA-binding" evidence="6">
    <location>
        <begin position="573"/>
        <end position="687"/>
    </location>
</feature>
<evidence type="ECO:0000259" key="7">
    <source>
        <dbReference type="Pfam" id="PF11923"/>
    </source>
</evidence>
<feature type="compositionally biased region" description="Basic and acidic residues" evidence="5">
    <location>
        <begin position="745"/>
        <end position="762"/>
    </location>
</feature>
<evidence type="ECO:0000259" key="6">
    <source>
        <dbReference type="Pfam" id="PF05670"/>
    </source>
</evidence>
<dbReference type="AlphaFoldDB" id="A0A7S0ZBG3"/>
<keyword evidence="4" id="KW-0175">Coiled coil</keyword>
<evidence type="ECO:0000256" key="3">
    <source>
        <dbReference type="ARBA" id="ARBA00022490"/>
    </source>
</evidence>
<feature type="domain" description="NFACT protein C-terminal" evidence="7">
    <location>
        <begin position="982"/>
        <end position="1078"/>
    </location>
</feature>
<keyword evidence="3" id="KW-0963">Cytoplasm</keyword>
<organism evidence="8">
    <name type="scientific">Timspurckia oligopyrenoides</name>
    <dbReference type="NCBI Taxonomy" id="708627"/>
    <lineage>
        <taxon>Eukaryota</taxon>
        <taxon>Rhodophyta</taxon>
        <taxon>Bangiophyceae</taxon>
        <taxon>Porphyridiales</taxon>
        <taxon>Porphyridiaceae</taxon>
        <taxon>Timspurckia</taxon>
    </lineage>
</organism>
<dbReference type="Pfam" id="PF05670">
    <property type="entry name" value="NFACT-R_1"/>
    <property type="match status" value="1"/>
</dbReference>
<dbReference type="GO" id="GO:0043023">
    <property type="term" value="F:ribosomal large subunit binding"/>
    <property type="evidence" value="ECO:0007669"/>
    <property type="project" value="TreeGrafter"/>
</dbReference>
<proteinExistence type="inferred from homology"/>
<protein>
    <recommendedName>
        <fullName evidence="9">NFACT RNA-binding domain-containing protein</fullName>
    </recommendedName>
</protein>
<gene>
    <name evidence="8" type="ORF">TOLI1172_LOCUS996</name>
</gene>
<dbReference type="Pfam" id="PF11923">
    <property type="entry name" value="NFACT-C"/>
    <property type="match status" value="1"/>
</dbReference>
<reference evidence="8" key="1">
    <citation type="submission" date="2021-01" db="EMBL/GenBank/DDBJ databases">
        <authorList>
            <person name="Corre E."/>
            <person name="Pelletier E."/>
            <person name="Niang G."/>
            <person name="Scheremetjew M."/>
            <person name="Finn R."/>
            <person name="Kale V."/>
            <person name="Holt S."/>
            <person name="Cochrane G."/>
            <person name="Meng A."/>
            <person name="Brown T."/>
            <person name="Cohen L."/>
        </authorList>
    </citation>
    <scope>NUCLEOTIDE SEQUENCE</scope>
    <source>
        <strain evidence="8">CCMP3278</strain>
    </source>
</reference>
<feature type="region of interest" description="Disordered" evidence="5">
    <location>
        <begin position="456"/>
        <end position="496"/>
    </location>
</feature>
<dbReference type="GO" id="GO:0005737">
    <property type="term" value="C:cytoplasm"/>
    <property type="evidence" value="ECO:0007669"/>
    <property type="project" value="UniProtKB-SubCell"/>
</dbReference>
<feature type="compositionally biased region" description="Basic and acidic residues" evidence="5">
    <location>
        <begin position="792"/>
        <end position="810"/>
    </location>
</feature>
<dbReference type="PANTHER" id="PTHR15239:SF6">
    <property type="entry name" value="RIBOSOME QUALITY CONTROL COMPLEX SUBUNIT NEMF"/>
    <property type="match status" value="1"/>
</dbReference>
<evidence type="ECO:0000313" key="8">
    <source>
        <dbReference type="EMBL" id="CAD8816608.1"/>
    </source>
</evidence>
<dbReference type="InterPro" id="IPR021846">
    <property type="entry name" value="NFACT-C"/>
</dbReference>
<dbReference type="EMBL" id="HBFP01001372">
    <property type="protein sequence ID" value="CAD8816608.1"/>
    <property type="molecule type" value="Transcribed_RNA"/>
</dbReference>
<dbReference type="GO" id="GO:0000049">
    <property type="term" value="F:tRNA binding"/>
    <property type="evidence" value="ECO:0007669"/>
    <property type="project" value="TreeGrafter"/>
</dbReference>
<feature type="region of interest" description="Disordered" evidence="5">
    <location>
        <begin position="723"/>
        <end position="762"/>
    </location>
</feature>
<evidence type="ECO:0000256" key="5">
    <source>
        <dbReference type="SAM" id="MobiDB-lite"/>
    </source>
</evidence>
<feature type="compositionally biased region" description="Acidic residues" evidence="5">
    <location>
        <begin position="478"/>
        <end position="487"/>
    </location>
</feature>
<dbReference type="PANTHER" id="PTHR15239">
    <property type="entry name" value="NUCLEAR EXPORT MEDIATOR FACTOR NEMF"/>
    <property type="match status" value="1"/>
</dbReference>
<comment type="similarity">
    <text evidence="2">Belongs to the NEMF family.</text>
</comment>